<gene>
    <name evidence="5" type="ORF">J3R75_000789</name>
</gene>
<dbReference type="AlphaFoldDB" id="A0AAE3VDT4"/>
<reference evidence="5" key="1">
    <citation type="submission" date="2023-07" db="EMBL/GenBank/DDBJ databases">
        <title>Genomic Encyclopedia of Type Strains, Phase IV (KMG-IV): sequencing the most valuable type-strain genomes for metagenomic binning, comparative biology and taxonomic classification.</title>
        <authorList>
            <person name="Goeker M."/>
        </authorList>
    </citation>
    <scope>NUCLEOTIDE SEQUENCE</scope>
    <source>
        <strain evidence="5">DSM 24202</strain>
    </source>
</reference>
<keyword evidence="2" id="KW-0408">Iron</keyword>
<name>A0AAE3VDT4_9BACT</name>
<dbReference type="GO" id="GO:0046872">
    <property type="term" value="F:metal ion binding"/>
    <property type="evidence" value="ECO:0007669"/>
    <property type="project" value="UniProtKB-KW"/>
</dbReference>
<dbReference type="RefSeq" id="WP_307260015.1">
    <property type="nucleotide sequence ID" value="NZ_JAUSVL010000001.1"/>
</dbReference>
<dbReference type="EMBL" id="JAUSVL010000001">
    <property type="protein sequence ID" value="MDQ0288682.1"/>
    <property type="molecule type" value="Genomic_DNA"/>
</dbReference>
<evidence type="ECO:0000313" key="6">
    <source>
        <dbReference type="Proteomes" id="UP001238163"/>
    </source>
</evidence>
<dbReference type="PANTHER" id="PTHR42827">
    <property type="entry name" value="IRON-SULFUR CLUSTER-BINDING PROTEIN-RELATED"/>
    <property type="match status" value="1"/>
</dbReference>
<keyword evidence="6" id="KW-1185">Reference proteome</keyword>
<comment type="caution">
    <text evidence="5">The sequence shown here is derived from an EMBL/GenBank/DDBJ whole genome shotgun (WGS) entry which is preliminary data.</text>
</comment>
<evidence type="ECO:0000256" key="2">
    <source>
        <dbReference type="ARBA" id="ARBA00023004"/>
    </source>
</evidence>
<dbReference type="GO" id="GO:0051536">
    <property type="term" value="F:iron-sulfur cluster binding"/>
    <property type="evidence" value="ECO:0007669"/>
    <property type="project" value="UniProtKB-KW"/>
</dbReference>
<evidence type="ECO:0000259" key="4">
    <source>
        <dbReference type="PROSITE" id="PS51379"/>
    </source>
</evidence>
<accession>A0AAE3VDT4</accession>
<dbReference type="PANTHER" id="PTHR42827:SF1">
    <property type="entry name" value="IRON-SULFUR CLUSTER-BINDING PROTEIN"/>
    <property type="match status" value="1"/>
</dbReference>
<proteinExistence type="predicted"/>
<dbReference type="InterPro" id="IPR017896">
    <property type="entry name" value="4Fe4S_Fe-S-bd"/>
</dbReference>
<sequence>MNAAELKQRAKEHGADLIGIASYERWADLAPGKNPRSIMPQCKSVIVIGRKILRGAFRGVEEGTNFNSTYAMYGRDWHEGIFFPRVTYALCNDLERCGAEAMPLSGGMPGGENKVIGNEGVAANVSLDTKFFAQAAGLGSIGKGGFFLTSKYGHRQRFGLILTDLELAGDPLVELDLCKDCDACLRACPLQALTASGASTFALNTKLCGLCQNGRQNSGGLRFEPLDRLAAACGRACMVALEDKIEERFNTPFRKRAVWERDIHGKATVKPLPKKGE</sequence>
<feature type="domain" description="4Fe-4S ferredoxin-type" evidence="4">
    <location>
        <begin position="169"/>
        <end position="198"/>
    </location>
</feature>
<keyword evidence="3" id="KW-0411">Iron-sulfur</keyword>
<dbReference type="Proteomes" id="UP001238163">
    <property type="component" value="Unassembled WGS sequence"/>
</dbReference>
<evidence type="ECO:0000256" key="1">
    <source>
        <dbReference type="ARBA" id="ARBA00022723"/>
    </source>
</evidence>
<organism evidence="5 6">
    <name type="scientific">Oligosphaera ethanolica</name>
    <dbReference type="NCBI Taxonomy" id="760260"/>
    <lineage>
        <taxon>Bacteria</taxon>
        <taxon>Pseudomonadati</taxon>
        <taxon>Lentisphaerota</taxon>
        <taxon>Oligosphaeria</taxon>
        <taxon>Oligosphaerales</taxon>
        <taxon>Oligosphaeraceae</taxon>
        <taxon>Oligosphaera</taxon>
    </lineage>
</organism>
<evidence type="ECO:0000313" key="5">
    <source>
        <dbReference type="EMBL" id="MDQ0288682.1"/>
    </source>
</evidence>
<dbReference type="PROSITE" id="PS00198">
    <property type="entry name" value="4FE4S_FER_1"/>
    <property type="match status" value="1"/>
</dbReference>
<dbReference type="SUPFAM" id="SSF54862">
    <property type="entry name" value="4Fe-4S ferredoxins"/>
    <property type="match status" value="1"/>
</dbReference>
<dbReference type="InterPro" id="IPR017900">
    <property type="entry name" value="4Fe4S_Fe_S_CS"/>
</dbReference>
<keyword evidence="1" id="KW-0479">Metal-binding</keyword>
<protein>
    <submittedName>
        <fullName evidence="5">Epoxyqueuosine reductase QueG</fullName>
    </submittedName>
</protein>
<evidence type="ECO:0000256" key="3">
    <source>
        <dbReference type="ARBA" id="ARBA00023014"/>
    </source>
</evidence>
<dbReference type="PROSITE" id="PS51379">
    <property type="entry name" value="4FE4S_FER_2"/>
    <property type="match status" value="1"/>
</dbReference>